<dbReference type="RefSeq" id="WP_348387223.1">
    <property type="nucleotide sequence ID" value="NZ_CP134146.1"/>
</dbReference>
<evidence type="ECO:0000256" key="4">
    <source>
        <dbReference type="ARBA" id="ARBA00022618"/>
    </source>
</evidence>
<keyword evidence="6 9" id="KW-1133">Transmembrane helix</keyword>
<dbReference type="PROSITE" id="PS51779">
    <property type="entry name" value="POTRA"/>
    <property type="match status" value="1"/>
</dbReference>
<keyword evidence="8 9" id="KW-0131">Cell cycle</keyword>
<evidence type="ECO:0000256" key="1">
    <source>
        <dbReference type="ARBA" id="ARBA00004370"/>
    </source>
</evidence>
<evidence type="ECO:0000313" key="11">
    <source>
        <dbReference type="EMBL" id="WNC68065.1"/>
    </source>
</evidence>
<evidence type="ECO:0000256" key="2">
    <source>
        <dbReference type="ARBA" id="ARBA00022475"/>
    </source>
</evidence>
<proteinExistence type="inferred from homology"/>
<dbReference type="Gene3D" id="3.10.20.310">
    <property type="entry name" value="membrane protein fhac"/>
    <property type="match status" value="1"/>
</dbReference>
<keyword evidence="12" id="KW-1185">Reference proteome</keyword>
<evidence type="ECO:0000256" key="6">
    <source>
        <dbReference type="ARBA" id="ARBA00022989"/>
    </source>
</evidence>
<name>A0ABY9TH64_9GAMM</name>
<comment type="subunit">
    <text evidence="9">Part of a complex composed of FtsB, FtsL and FtsQ.</text>
</comment>
<evidence type="ECO:0000256" key="3">
    <source>
        <dbReference type="ARBA" id="ARBA00022519"/>
    </source>
</evidence>
<dbReference type="InterPro" id="IPR034746">
    <property type="entry name" value="POTRA"/>
</dbReference>
<gene>
    <name evidence="9" type="primary">ftsQ</name>
    <name evidence="11" type="ORF">RI845_16255</name>
</gene>
<feature type="domain" description="POTRA" evidence="10">
    <location>
        <begin position="47"/>
        <end position="116"/>
    </location>
</feature>
<keyword evidence="4 9" id="KW-0132">Cell division</keyword>
<comment type="subcellular location">
    <subcellularLocation>
        <location evidence="9">Cell inner membrane</location>
        <topology evidence="9">Single-pass type II membrane protein</topology>
    </subcellularLocation>
    <subcellularLocation>
        <location evidence="1">Membrane</location>
    </subcellularLocation>
    <text evidence="9">Localizes to the division septum.</text>
</comment>
<evidence type="ECO:0000313" key="12">
    <source>
        <dbReference type="Proteomes" id="UP001248581"/>
    </source>
</evidence>
<protein>
    <recommendedName>
        <fullName evidence="9">Cell division protein FtsQ</fullName>
    </recommendedName>
</protein>
<comment type="similarity">
    <text evidence="9">Belongs to the FtsQ/DivIB family. FtsQ subfamily.</text>
</comment>
<evidence type="ECO:0000259" key="10">
    <source>
        <dbReference type="PROSITE" id="PS51779"/>
    </source>
</evidence>
<keyword evidence="2 9" id="KW-1003">Cell membrane</keyword>
<sequence length="262" mass="30388">MNKQTQLDLKNAPWTFWSGFSFFILVCLFIVIGSYYLFDSMLEDEAVPVSSLVIKGNIPYTKNEEIVAVLKQNTLGNFFQLDVNNVQQSLERLPWVYSASVRKQWPNEVRVYVIDQTPVAQWNDDFFINKHGVIFQADKSRVKTKLPKLFGPEGSEVLALENYRNLNNLLTYIQVGIDELVLTERHAWQLTLADGVFLDLGREDRVTRVQRFMDAYQQIKAYAKKDMQVDYVDLRYDTGMAVGWKPVLNDDLKQLQEQKTNA</sequence>
<dbReference type="PANTHER" id="PTHR35851:SF1">
    <property type="entry name" value="CELL DIVISION PROTEIN FTSQ"/>
    <property type="match status" value="1"/>
</dbReference>
<keyword evidence="5 9" id="KW-0812">Transmembrane</keyword>
<keyword evidence="7 9" id="KW-0472">Membrane</keyword>
<accession>A0ABY9TH64</accession>
<evidence type="ECO:0000256" key="7">
    <source>
        <dbReference type="ARBA" id="ARBA00023136"/>
    </source>
</evidence>
<dbReference type="EMBL" id="CP134146">
    <property type="protein sequence ID" value="WNC68065.1"/>
    <property type="molecule type" value="Genomic_DNA"/>
</dbReference>
<dbReference type="InterPro" id="IPR013685">
    <property type="entry name" value="POTRA_FtsQ_type"/>
</dbReference>
<keyword evidence="3 9" id="KW-0997">Cell inner membrane</keyword>
<dbReference type="InterPro" id="IPR005548">
    <property type="entry name" value="Cell_div_FtsQ/DivIB_C"/>
</dbReference>
<evidence type="ECO:0000256" key="8">
    <source>
        <dbReference type="ARBA" id="ARBA00023306"/>
    </source>
</evidence>
<comment type="function">
    <text evidence="9">Essential cell division protein. May link together the upstream cell division proteins, which are predominantly cytoplasmic, with the downstream cell division proteins, which are predominantly periplasmic. May control correct divisome assembly.</text>
</comment>
<feature type="transmembrane region" description="Helical" evidence="9">
    <location>
        <begin position="20"/>
        <end position="38"/>
    </location>
</feature>
<organism evidence="11 12">
    <name type="scientific">Thalassotalea nanhaiensis</name>
    <dbReference type="NCBI Taxonomy" id="3065648"/>
    <lineage>
        <taxon>Bacteria</taxon>
        <taxon>Pseudomonadati</taxon>
        <taxon>Pseudomonadota</taxon>
        <taxon>Gammaproteobacteria</taxon>
        <taxon>Alteromonadales</taxon>
        <taxon>Colwelliaceae</taxon>
        <taxon>Thalassotalea</taxon>
    </lineage>
</organism>
<dbReference type="Pfam" id="PF03799">
    <property type="entry name" value="FtsQ_DivIB_C"/>
    <property type="match status" value="1"/>
</dbReference>
<dbReference type="InterPro" id="IPR026579">
    <property type="entry name" value="FtsQ"/>
</dbReference>
<dbReference type="InterPro" id="IPR045335">
    <property type="entry name" value="FtsQ_C_sf"/>
</dbReference>
<dbReference type="HAMAP" id="MF_00911">
    <property type="entry name" value="FtsQ_subfam"/>
    <property type="match status" value="1"/>
</dbReference>
<evidence type="ECO:0000256" key="5">
    <source>
        <dbReference type="ARBA" id="ARBA00022692"/>
    </source>
</evidence>
<evidence type="ECO:0000256" key="9">
    <source>
        <dbReference type="HAMAP-Rule" id="MF_00911"/>
    </source>
</evidence>
<reference evidence="12" key="1">
    <citation type="submission" date="2023-09" db="EMBL/GenBank/DDBJ databases">
        <authorList>
            <person name="Li S."/>
            <person name="Li X."/>
            <person name="Zhang C."/>
            <person name="Zhao Z."/>
        </authorList>
    </citation>
    <scope>NUCLEOTIDE SEQUENCE [LARGE SCALE GENOMIC DNA]</scope>
    <source>
        <strain evidence="12">SQ345</strain>
    </source>
</reference>
<dbReference type="Gene3D" id="3.40.50.11690">
    <property type="entry name" value="Cell division protein FtsQ/DivIB"/>
    <property type="match status" value="1"/>
</dbReference>
<dbReference type="GO" id="GO:0051301">
    <property type="term" value="P:cell division"/>
    <property type="evidence" value="ECO:0007669"/>
    <property type="project" value="UniProtKB-KW"/>
</dbReference>
<dbReference type="Pfam" id="PF08478">
    <property type="entry name" value="POTRA_1"/>
    <property type="match status" value="1"/>
</dbReference>
<dbReference type="PANTHER" id="PTHR35851">
    <property type="entry name" value="CELL DIVISION PROTEIN FTSQ"/>
    <property type="match status" value="1"/>
</dbReference>
<dbReference type="Proteomes" id="UP001248581">
    <property type="component" value="Chromosome"/>
</dbReference>